<keyword evidence="3" id="KW-1185">Reference proteome</keyword>
<feature type="transmembrane region" description="Helical" evidence="1">
    <location>
        <begin position="174"/>
        <end position="194"/>
    </location>
</feature>
<proteinExistence type="predicted"/>
<feature type="transmembrane region" description="Helical" evidence="1">
    <location>
        <begin position="32"/>
        <end position="51"/>
    </location>
</feature>
<feature type="transmembrane region" description="Helical" evidence="1">
    <location>
        <begin position="7"/>
        <end position="26"/>
    </location>
</feature>
<dbReference type="Proteomes" id="UP000831787">
    <property type="component" value="Chromosome"/>
</dbReference>
<gene>
    <name evidence="2" type="ORF">MUN89_19085</name>
</gene>
<evidence type="ECO:0008006" key="4">
    <source>
        <dbReference type="Google" id="ProtNLM"/>
    </source>
</evidence>
<accession>A0ABY4EIS5</accession>
<dbReference type="NCBIfam" id="NF041646">
    <property type="entry name" value="VC0807_fam"/>
    <property type="match status" value="1"/>
</dbReference>
<keyword evidence="1" id="KW-0472">Membrane</keyword>
<feature type="transmembrane region" description="Helical" evidence="1">
    <location>
        <begin position="135"/>
        <end position="162"/>
    </location>
</feature>
<evidence type="ECO:0000313" key="2">
    <source>
        <dbReference type="EMBL" id="UOQ43947.1"/>
    </source>
</evidence>
<evidence type="ECO:0000256" key="1">
    <source>
        <dbReference type="SAM" id="Phobius"/>
    </source>
</evidence>
<dbReference type="RefSeq" id="WP_244709510.1">
    <property type="nucleotide sequence ID" value="NZ_CP095073.1"/>
</dbReference>
<reference evidence="2 3" key="1">
    <citation type="submission" date="2022-04" db="EMBL/GenBank/DDBJ databases">
        <title>Halobacillus sp. isolated from saltern.</title>
        <authorList>
            <person name="Won M."/>
            <person name="Lee C.-M."/>
            <person name="Woen H.-Y."/>
            <person name="Kwon S.-W."/>
        </authorList>
    </citation>
    <scope>NUCLEOTIDE SEQUENCE [LARGE SCALE GENOMIC DNA]</scope>
    <source>
        <strain evidence="2 3">SSBR10-3</strain>
    </source>
</reference>
<evidence type="ECO:0000313" key="3">
    <source>
        <dbReference type="Proteomes" id="UP000831787"/>
    </source>
</evidence>
<feature type="transmembrane region" description="Helical" evidence="1">
    <location>
        <begin position="58"/>
        <end position="77"/>
    </location>
</feature>
<protein>
    <recommendedName>
        <fullName evidence="4">Integral membrane protein</fullName>
    </recommendedName>
</protein>
<keyword evidence="1" id="KW-1133">Transmembrane helix</keyword>
<organism evidence="2 3">
    <name type="scientific">Halobacillus salinarum</name>
    <dbReference type="NCBI Taxonomy" id="2932257"/>
    <lineage>
        <taxon>Bacteria</taxon>
        <taxon>Bacillati</taxon>
        <taxon>Bacillota</taxon>
        <taxon>Bacilli</taxon>
        <taxon>Bacillales</taxon>
        <taxon>Bacillaceae</taxon>
        <taxon>Halobacillus</taxon>
    </lineage>
</organism>
<dbReference type="EMBL" id="CP095073">
    <property type="protein sequence ID" value="UOQ43947.1"/>
    <property type="molecule type" value="Genomic_DNA"/>
</dbReference>
<name>A0ABY4EIS5_9BACI</name>
<keyword evidence="1" id="KW-0812">Transmembrane</keyword>
<feature type="transmembrane region" description="Helical" evidence="1">
    <location>
        <begin position="89"/>
        <end position="114"/>
    </location>
</feature>
<sequence>MNNRTFIVLDIVCYVVFPLAVWHLTRDVIGDYYAMLLSTVPGIVYTIYRFLALKKVNVFGIFMISNLVIGTLIDVLAGSALQLLWNNVVFAYVMAVFFLLTMLARRPLALYFLLDFTELQGYDRKFSYKLFHKKRLFVLLNLITLAFALQNIILATVKFWLIKEYGVEAFDKGIILKQALSWGISIVIMAGYAYTGRIINQTPHLIREVQEEMKNRKEA</sequence>